<evidence type="ECO:0000313" key="2">
    <source>
        <dbReference type="WBParaSite" id="ES5_v2.g15830.t1"/>
    </source>
</evidence>
<proteinExistence type="predicted"/>
<reference evidence="2" key="1">
    <citation type="submission" date="2022-11" db="UniProtKB">
        <authorList>
            <consortium name="WormBaseParasite"/>
        </authorList>
    </citation>
    <scope>IDENTIFICATION</scope>
</reference>
<organism evidence="1 2">
    <name type="scientific">Panagrolaimus sp. ES5</name>
    <dbReference type="NCBI Taxonomy" id="591445"/>
    <lineage>
        <taxon>Eukaryota</taxon>
        <taxon>Metazoa</taxon>
        <taxon>Ecdysozoa</taxon>
        <taxon>Nematoda</taxon>
        <taxon>Chromadorea</taxon>
        <taxon>Rhabditida</taxon>
        <taxon>Tylenchina</taxon>
        <taxon>Panagrolaimomorpha</taxon>
        <taxon>Panagrolaimoidea</taxon>
        <taxon>Panagrolaimidae</taxon>
        <taxon>Panagrolaimus</taxon>
    </lineage>
</organism>
<accession>A0AC34FF55</accession>
<dbReference type="Proteomes" id="UP000887579">
    <property type="component" value="Unplaced"/>
</dbReference>
<sequence>MNDTNETNPYCVLTKRSDFSVNWLEEYSYIVSLILCSIAGNLTVVWIVLRHERMRTVTNYYLLNLAISDLAITVLNTGFSGTYNLYYNWVFSDVHCAINNLMGITPICASVFTMIVMSVDRYLAIVYPLRRRPGRGATVTIIICIWVLALICGLPALAATKIETHFFVDPEKNTVFEDHLCLADKFPDGNSQTSTIFSIYNHTLVIMQYLLPLIILSFTYGRVAFVLRQNNVIGDTRHTENIRAKRKAANMLALVVFTFIFLWLPYNLYFLFLSNYLQQLLDMKAVLYLYINIYCLGMSSCLLNPIIYYFMNERFRLGFRYAFRWLPWVKVKKEEYESVFSSASRASHLASRFTIYSTNHKSGNQSPIPL</sequence>
<dbReference type="WBParaSite" id="ES5_v2.g15830.t1">
    <property type="protein sequence ID" value="ES5_v2.g15830.t1"/>
    <property type="gene ID" value="ES5_v2.g15830"/>
</dbReference>
<name>A0AC34FF55_9BILA</name>
<evidence type="ECO:0000313" key="1">
    <source>
        <dbReference type="Proteomes" id="UP000887579"/>
    </source>
</evidence>
<protein>
    <submittedName>
        <fullName evidence="2">G-protein coupled receptors family 1 profile domain-containing protein</fullName>
    </submittedName>
</protein>